<dbReference type="SUPFAM" id="SSF55874">
    <property type="entry name" value="ATPase domain of HSP90 chaperone/DNA topoisomerase II/histidine kinase"/>
    <property type="match status" value="1"/>
</dbReference>
<dbReference type="CDD" id="cd01987">
    <property type="entry name" value="USP_KdpD-like"/>
    <property type="match status" value="1"/>
</dbReference>
<keyword evidence="17" id="KW-1185">Reference proteome</keyword>
<dbReference type="InterPro" id="IPR005467">
    <property type="entry name" value="His_kinase_dom"/>
</dbReference>
<keyword evidence="16" id="KW-0813">Transport</keyword>
<feature type="transmembrane region" description="Helical" evidence="14">
    <location>
        <begin position="400"/>
        <end position="419"/>
    </location>
</feature>
<dbReference type="SMART" id="SM00388">
    <property type="entry name" value="HisKA"/>
    <property type="match status" value="1"/>
</dbReference>
<evidence type="ECO:0000256" key="7">
    <source>
        <dbReference type="ARBA" id="ARBA00022741"/>
    </source>
</evidence>
<evidence type="ECO:0000256" key="14">
    <source>
        <dbReference type="SAM" id="Phobius"/>
    </source>
</evidence>
<protein>
    <recommendedName>
        <fullName evidence="3">histidine kinase</fullName>
        <ecNumber evidence="3">2.7.13.3</ecNumber>
    </recommendedName>
</protein>
<organism evidence="16 17">
    <name type="scientific">Labilithrix luteola</name>
    <dbReference type="NCBI Taxonomy" id="1391654"/>
    <lineage>
        <taxon>Bacteria</taxon>
        <taxon>Pseudomonadati</taxon>
        <taxon>Myxococcota</taxon>
        <taxon>Polyangia</taxon>
        <taxon>Polyangiales</taxon>
        <taxon>Labilitrichaceae</taxon>
        <taxon>Labilithrix</taxon>
    </lineage>
</organism>
<dbReference type="InterPro" id="IPR052023">
    <property type="entry name" value="Histidine_kinase_KdpD"/>
</dbReference>
<dbReference type="STRING" id="1391654.AKJ09_04461"/>
<dbReference type="InterPro" id="IPR025201">
    <property type="entry name" value="KdpD_TM"/>
</dbReference>
<dbReference type="Gene3D" id="3.40.50.300">
    <property type="entry name" value="P-loop containing nucleotide triphosphate hydrolases"/>
    <property type="match status" value="1"/>
</dbReference>
<dbReference type="Gene3D" id="1.20.120.620">
    <property type="entry name" value="Backbone structure of the membrane domain of e. Coli histidine kinase receptor kdpd"/>
    <property type="match status" value="1"/>
</dbReference>
<dbReference type="SUPFAM" id="SSF47384">
    <property type="entry name" value="Homodimeric domain of signal transducing histidine kinase"/>
    <property type="match status" value="1"/>
</dbReference>
<dbReference type="SUPFAM" id="SSF52402">
    <property type="entry name" value="Adenine nucleotide alpha hydrolases-like"/>
    <property type="match status" value="1"/>
</dbReference>
<evidence type="ECO:0000256" key="10">
    <source>
        <dbReference type="ARBA" id="ARBA00022989"/>
    </source>
</evidence>
<dbReference type="Pfam" id="PF02702">
    <property type="entry name" value="KdpD"/>
    <property type="match status" value="1"/>
</dbReference>
<dbReference type="CDD" id="cd00075">
    <property type="entry name" value="HATPase"/>
    <property type="match status" value="1"/>
</dbReference>
<proteinExistence type="predicted"/>
<dbReference type="InterPro" id="IPR004358">
    <property type="entry name" value="Sig_transdc_His_kin-like_C"/>
</dbReference>
<dbReference type="PROSITE" id="PS50109">
    <property type="entry name" value="HIS_KIN"/>
    <property type="match status" value="1"/>
</dbReference>
<dbReference type="Gene3D" id="3.30.450.40">
    <property type="match status" value="1"/>
</dbReference>
<dbReference type="FunFam" id="3.30.565.10:FF:000042">
    <property type="entry name" value="Two-component sensor histidine kinase KdpD"/>
    <property type="match status" value="1"/>
</dbReference>
<dbReference type="InterPro" id="IPR038318">
    <property type="entry name" value="KdpD_sf"/>
</dbReference>
<keyword evidence="9" id="KW-0067">ATP-binding</keyword>
<keyword evidence="10 14" id="KW-1133">Transmembrane helix</keyword>
<dbReference type="SUPFAM" id="SSF55781">
    <property type="entry name" value="GAF domain-like"/>
    <property type="match status" value="1"/>
</dbReference>
<keyword evidence="16" id="KW-0407">Ion channel</keyword>
<feature type="domain" description="Histidine kinase" evidence="15">
    <location>
        <begin position="674"/>
        <end position="887"/>
    </location>
</feature>
<dbReference type="EC" id="2.7.13.3" evidence="3"/>
<dbReference type="Pfam" id="PF13492">
    <property type="entry name" value="GAF_3"/>
    <property type="match status" value="1"/>
</dbReference>
<dbReference type="SMART" id="SM00065">
    <property type="entry name" value="GAF"/>
    <property type="match status" value="1"/>
</dbReference>
<accession>A0A0K1PWA5</accession>
<dbReference type="InterPro" id="IPR006016">
    <property type="entry name" value="UspA"/>
</dbReference>
<dbReference type="Pfam" id="PF02518">
    <property type="entry name" value="HATPase_c"/>
    <property type="match status" value="1"/>
</dbReference>
<dbReference type="InterPro" id="IPR014729">
    <property type="entry name" value="Rossmann-like_a/b/a_fold"/>
</dbReference>
<evidence type="ECO:0000256" key="12">
    <source>
        <dbReference type="ARBA" id="ARBA00023136"/>
    </source>
</evidence>
<dbReference type="Pfam" id="PF00582">
    <property type="entry name" value="Usp"/>
    <property type="match status" value="1"/>
</dbReference>
<dbReference type="FunFam" id="3.40.50.300:FF:000483">
    <property type="entry name" value="Sensor histidine kinase KdpD"/>
    <property type="match status" value="1"/>
</dbReference>
<evidence type="ECO:0000256" key="8">
    <source>
        <dbReference type="ARBA" id="ARBA00022777"/>
    </source>
</evidence>
<dbReference type="GO" id="GO:0005886">
    <property type="term" value="C:plasma membrane"/>
    <property type="evidence" value="ECO:0007669"/>
    <property type="project" value="TreeGrafter"/>
</dbReference>
<name>A0A0K1PWA5_9BACT</name>
<evidence type="ECO:0000259" key="15">
    <source>
        <dbReference type="PROSITE" id="PS50109"/>
    </source>
</evidence>
<dbReference type="InterPro" id="IPR003852">
    <property type="entry name" value="Sig_transdc_His_kinase_KdpD_N"/>
</dbReference>
<evidence type="ECO:0000256" key="5">
    <source>
        <dbReference type="ARBA" id="ARBA00022679"/>
    </source>
</evidence>
<evidence type="ECO:0000256" key="1">
    <source>
        <dbReference type="ARBA" id="ARBA00000085"/>
    </source>
</evidence>
<dbReference type="PATRIC" id="fig|1391654.3.peg.4525"/>
<comment type="function">
    <text evidence="13">Member of the two-component regulatory system KdpD/KdpE involved in the regulation of the kdp operon. KdpD may function as a membrane-associated protein kinase that phosphorylates KdpE in response to environmental signals.</text>
</comment>
<keyword evidence="6 14" id="KW-0812">Transmembrane</keyword>
<dbReference type="InterPro" id="IPR003661">
    <property type="entry name" value="HisK_dim/P_dom"/>
</dbReference>
<keyword evidence="7" id="KW-0547">Nucleotide-binding</keyword>
<evidence type="ECO:0000256" key="4">
    <source>
        <dbReference type="ARBA" id="ARBA00022553"/>
    </source>
</evidence>
<dbReference type="InterPro" id="IPR003594">
    <property type="entry name" value="HATPase_dom"/>
</dbReference>
<dbReference type="PANTHER" id="PTHR45569">
    <property type="entry name" value="SENSOR PROTEIN KDPD"/>
    <property type="match status" value="1"/>
</dbReference>
<dbReference type="GO" id="GO:0005524">
    <property type="term" value="F:ATP binding"/>
    <property type="evidence" value="ECO:0007669"/>
    <property type="project" value="UniProtKB-KW"/>
</dbReference>
<evidence type="ECO:0000256" key="3">
    <source>
        <dbReference type="ARBA" id="ARBA00012438"/>
    </source>
</evidence>
<dbReference type="GO" id="GO:0042802">
    <property type="term" value="F:identical protein binding"/>
    <property type="evidence" value="ECO:0007669"/>
    <property type="project" value="UniProtKB-ARBA"/>
</dbReference>
<comment type="subcellular location">
    <subcellularLocation>
        <location evidence="2">Membrane</location>
        <topology evidence="2">Multi-pass membrane protein</topology>
    </subcellularLocation>
</comment>
<dbReference type="Proteomes" id="UP000064967">
    <property type="component" value="Chromosome"/>
</dbReference>
<sequence>MADRRPDPDELLSHVKDVEEQARRGKLTIFFGAAPGVGKTYAMLEAARVETGDGVRDVLVGIVETHGRYDTASALIGLELLPRRTIVHQGIKLEELDLDAALERRPHVILVDELAHTNAPGSRHTKRWQDVEELLDAGIDVFTTLNVQHLESLNDVVAQITGVVVRETVPDAVFERAYDVRLIDLPVGELLQRLLEGKVYVPERAARAMENFFKEGNLIALRQLALRRTSDRVDAKIRNYRAAHGIDAPWHTGERILVCISPSPHSVRLVRAAKRMASSLQASLIGLYVETPAAIRMTPAARERLATNVRLLESLGGEPVTVRGENAAIETVRYARKRNVTKIVVGKPTHSRWRDVVRGSFLDDVVRRSREVDVYVISGEAEEPTVVRGKDERPPRTVAVAPYAAGVVVVAAATLVSWLMFGQKELADIVMVMLSGIVVVAMRFGYGPSLVATVLTCLAFDFFFIPPYLTFVVSDLRHIATFAVMFVVGVVVSHLTQRIRDQANSARQRERRTASLYAVTREVGLAQSRDALLDAAARHLREVFHANIAVHLPASDGSLAMALADEGTFAPGGQDVGIALWVWTNQKRAGRGTDTLPSAGALVVPLTGSRGRVGVLSLFPSAGARLDDADERQLLETFAGIIASALERTSLADEARDARLRVETEQLRNALLSSVSHDFRTPLGVVTGATSALLDEETPVDDSTRRELLQTAHEEALRLSRLVRDLLDMTRLEAGALKVKTGPLSIEELVGSALARTSDRLAGRDVRTNVPEDLLAFCDSALVEQVLINLLENATKYSPPGSPIEIAAKAEGDVVTIEVSDRGPGIEAAYAERVFEKFYRVHEGEGGGVGLGLTICRGIVEAHGGTIGVRSRSAGGATFHFTLPRAPASSLGEVQGKAS</sequence>
<dbReference type="InterPro" id="IPR036097">
    <property type="entry name" value="HisK_dim/P_sf"/>
</dbReference>
<dbReference type="PANTHER" id="PTHR45569:SF1">
    <property type="entry name" value="SENSOR PROTEIN KDPD"/>
    <property type="match status" value="1"/>
</dbReference>
<dbReference type="Gene3D" id="3.30.565.10">
    <property type="entry name" value="Histidine kinase-like ATPase, C-terminal domain"/>
    <property type="match status" value="1"/>
</dbReference>
<dbReference type="InterPro" id="IPR029016">
    <property type="entry name" value="GAF-like_dom_sf"/>
</dbReference>
<evidence type="ECO:0000256" key="13">
    <source>
        <dbReference type="ARBA" id="ARBA00057300"/>
    </source>
</evidence>
<dbReference type="InterPro" id="IPR036890">
    <property type="entry name" value="HATPase_C_sf"/>
</dbReference>
<dbReference type="Pfam" id="PF13493">
    <property type="entry name" value="DUF4118"/>
    <property type="match status" value="1"/>
</dbReference>
<dbReference type="SMART" id="SM00387">
    <property type="entry name" value="HATPase_c"/>
    <property type="match status" value="1"/>
</dbReference>
<evidence type="ECO:0000256" key="6">
    <source>
        <dbReference type="ARBA" id="ARBA00022692"/>
    </source>
</evidence>
<dbReference type="GO" id="GO:0034220">
    <property type="term" value="P:monoatomic ion transmembrane transport"/>
    <property type="evidence" value="ECO:0007669"/>
    <property type="project" value="UniProtKB-KW"/>
</dbReference>
<dbReference type="GO" id="GO:0000155">
    <property type="term" value="F:phosphorelay sensor kinase activity"/>
    <property type="evidence" value="ECO:0007669"/>
    <property type="project" value="InterPro"/>
</dbReference>
<keyword evidence="5" id="KW-0808">Transferase</keyword>
<dbReference type="PRINTS" id="PR00344">
    <property type="entry name" value="BCTRLSENSOR"/>
</dbReference>
<evidence type="ECO:0000313" key="17">
    <source>
        <dbReference type="Proteomes" id="UP000064967"/>
    </source>
</evidence>
<dbReference type="Gene3D" id="1.10.287.130">
    <property type="match status" value="1"/>
</dbReference>
<evidence type="ECO:0000313" key="16">
    <source>
        <dbReference type="EMBL" id="AKU97797.1"/>
    </source>
</evidence>
<keyword evidence="11" id="KW-0902">Two-component regulatory system</keyword>
<dbReference type="CDD" id="cd00082">
    <property type="entry name" value="HisKA"/>
    <property type="match status" value="1"/>
</dbReference>
<keyword evidence="12 14" id="KW-0472">Membrane</keyword>
<evidence type="ECO:0000256" key="11">
    <source>
        <dbReference type="ARBA" id="ARBA00023012"/>
    </source>
</evidence>
<dbReference type="GO" id="GO:0005737">
    <property type="term" value="C:cytoplasm"/>
    <property type="evidence" value="ECO:0007669"/>
    <property type="project" value="UniProtKB-ARBA"/>
</dbReference>
<dbReference type="InterPro" id="IPR027417">
    <property type="entry name" value="P-loop_NTPase"/>
</dbReference>
<gene>
    <name evidence="16" type="ORF">AKJ09_04461</name>
</gene>
<evidence type="ECO:0000256" key="2">
    <source>
        <dbReference type="ARBA" id="ARBA00004141"/>
    </source>
</evidence>
<keyword evidence="16" id="KW-0406">Ion transport</keyword>
<feature type="transmembrane region" description="Helical" evidence="14">
    <location>
        <begin position="426"/>
        <end position="444"/>
    </location>
</feature>
<dbReference type="EMBL" id="CP012333">
    <property type="protein sequence ID" value="AKU97797.1"/>
    <property type="molecule type" value="Genomic_DNA"/>
</dbReference>
<comment type="catalytic activity">
    <reaction evidence="1">
        <text>ATP + protein L-histidine = ADP + protein N-phospho-L-histidine.</text>
        <dbReference type="EC" id="2.7.13.3"/>
    </reaction>
</comment>
<evidence type="ECO:0000256" key="9">
    <source>
        <dbReference type="ARBA" id="ARBA00022840"/>
    </source>
</evidence>
<keyword evidence="8 16" id="KW-0418">Kinase</keyword>
<feature type="transmembrane region" description="Helical" evidence="14">
    <location>
        <begin position="476"/>
        <end position="495"/>
    </location>
</feature>
<dbReference type="AlphaFoldDB" id="A0A0K1PWA5"/>
<dbReference type="OrthoDB" id="9806130at2"/>
<feature type="transmembrane region" description="Helical" evidence="14">
    <location>
        <begin position="450"/>
        <end position="469"/>
    </location>
</feature>
<keyword evidence="4" id="KW-0597">Phosphoprotein</keyword>
<dbReference type="KEGG" id="llu:AKJ09_04461"/>
<dbReference type="Gene3D" id="3.40.50.620">
    <property type="entry name" value="HUPs"/>
    <property type="match status" value="1"/>
</dbReference>
<dbReference type="Pfam" id="PF00512">
    <property type="entry name" value="HisKA"/>
    <property type="match status" value="1"/>
</dbReference>
<reference evidence="16 17" key="1">
    <citation type="submission" date="2015-08" db="EMBL/GenBank/DDBJ databases">
        <authorList>
            <person name="Babu N.S."/>
            <person name="Beckwith C.J."/>
            <person name="Beseler K.G."/>
            <person name="Brison A."/>
            <person name="Carone J.V."/>
            <person name="Caskin T.P."/>
            <person name="Diamond M."/>
            <person name="Durham M.E."/>
            <person name="Foxe J.M."/>
            <person name="Go M."/>
            <person name="Henderson B.A."/>
            <person name="Jones I.B."/>
            <person name="McGettigan J.A."/>
            <person name="Micheletti S.J."/>
            <person name="Nasrallah M.E."/>
            <person name="Ortiz D."/>
            <person name="Piller C.R."/>
            <person name="Privatt S.R."/>
            <person name="Schneider S.L."/>
            <person name="Sharp S."/>
            <person name="Smith T.C."/>
            <person name="Stanton J.D."/>
            <person name="Ullery H.E."/>
            <person name="Wilson R.J."/>
            <person name="Serrano M.G."/>
            <person name="Buck G."/>
            <person name="Lee V."/>
            <person name="Wang Y."/>
            <person name="Carvalho R."/>
            <person name="Voegtly L."/>
            <person name="Shi R."/>
            <person name="Duckworth R."/>
            <person name="Johnson A."/>
            <person name="Loviza R."/>
            <person name="Walstead R."/>
            <person name="Shah Z."/>
            <person name="Kiflezghi M."/>
            <person name="Wade K."/>
            <person name="Ball S.L."/>
            <person name="Bradley K.W."/>
            <person name="Asai D.J."/>
            <person name="Bowman C.A."/>
            <person name="Russell D.A."/>
            <person name="Pope W.H."/>
            <person name="Jacobs-Sera D."/>
            <person name="Hendrix R.W."/>
            <person name="Hatfull G.F."/>
        </authorList>
    </citation>
    <scope>NUCLEOTIDE SEQUENCE [LARGE SCALE GENOMIC DNA]</scope>
    <source>
        <strain evidence="16 17">DSM 27648</strain>
    </source>
</reference>
<dbReference type="InterPro" id="IPR003018">
    <property type="entry name" value="GAF"/>
</dbReference>
<dbReference type="RefSeq" id="WP_146648881.1">
    <property type="nucleotide sequence ID" value="NZ_CP012333.1"/>
</dbReference>